<dbReference type="Pfam" id="PF13411">
    <property type="entry name" value="MerR_1"/>
    <property type="match status" value="1"/>
</dbReference>
<evidence type="ECO:0000256" key="1">
    <source>
        <dbReference type="ARBA" id="ARBA00023125"/>
    </source>
</evidence>
<dbReference type="Gene3D" id="1.10.1660.10">
    <property type="match status" value="1"/>
</dbReference>
<evidence type="ECO:0000313" key="3">
    <source>
        <dbReference type="EMBL" id="NKE38786.1"/>
    </source>
</evidence>
<dbReference type="AlphaFoldDB" id="A0A846U1W9"/>
<dbReference type="EMBL" id="JAAVVK010000002">
    <property type="protein sequence ID" value="NKE38786.1"/>
    <property type="molecule type" value="Genomic_DNA"/>
</dbReference>
<dbReference type="SMART" id="SM00422">
    <property type="entry name" value="HTH_MERR"/>
    <property type="match status" value="1"/>
</dbReference>
<protein>
    <submittedName>
        <fullName evidence="3">MerR family transcriptional regulator</fullName>
    </submittedName>
</protein>
<keyword evidence="4" id="KW-1185">Reference proteome</keyword>
<evidence type="ECO:0000313" key="4">
    <source>
        <dbReference type="Proteomes" id="UP000584587"/>
    </source>
</evidence>
<sequence length="134" mass="15864">MKKLYLNDLIKKFAISGATIRYYHEQGLMPFLKRDSNGYRYLNEVDLSWVEVIVCLKKTGMSLKDIKKYLDLCTKGQSTVSERHLMIIQQQEIVQAKIAELQNELDFLKYKEEYYQKLVNKEIGIKDHPYSYSN</sequence>
<organism evidence="3 4">
    <name type="scientific">Spiroplasma platyhelix PALS-1</name>
    <dbReference type="NCBI Taxonomy" id="1276218"/>
    <lineage>
        <taxon>Bacteria</taxon>
        <taxon>Bacillati</taxon>
        <taxon>Mycoplasmatota</taxon>
        <taxon>Mollicutes</taxon>
        <taxon>Entomoplasmatales</taxon>
        <taxon>Spiroplasmataceae</taxon>
        <taxon>Spiroplasma</taxon>
    </lineage>
</organism>
<dbReference type="PROSITE" id="PS50937">
    <property type="entry name" value="HTH_MERR_2"/>
    <property type="match status" value="1"/>
</dbReference>
<proteinExistence type="predicted"/>
<gene>
    <name evidence="3" type="ORF">HER12_03385</name>
</gene>
<feature type="domain" description="HTH merR-type" evidence="2">
    <location>
        <begin position="11"/>
        <end position="72"/>
    </location>
</feature>
<dbReference type="PANTHER" id="PTHR30204:SF82">
    <property type="entry name" value="TRANSCRIPTIONAL REGULATOR, MERR FAMILY"/>
    <property type="match status" value="1"/>
</dbReference>
<name>A0A846U1W9_9MOLU</name>
<dbReference type="RefSeq" id="WP_168105256.1">
    <property type="nucleotide sequence ID" value="NZ_CP051215.1"/>
</dbReference>
<dbReference type="InterPro" id="IPR000551">
    <property type="entry name" value="MerR-type_HTH_dom"/>
</dbReference>
<dbReference type="PANTHER" id="PTHR30204">
    <property type="entry name" value="REDOX-CYCLING DRUG-SENSING TRANSCRIPTIONAL ACTIVATOR SOXR"/>
    <property type="match status" value="1"/>
</dbReference>
<reference evidence="3 4" key="1">
    <citation type="submission" date="2020-04" db="EMBL/GenBank/DDBJ databases">
        <title>Complete genome sequence of Spiroplasma platyhelix ATCC 51748, an insect isolate.</title>
        <authorList>
            <person name="Green E.A."/>
            <person name="Klassen J.L."/>
        </authorList>
    </citation>
    <scope>NUCLEOTIDE SEQUENCE [LARGE SCALE GENOMIC DNA]</scope>
    <source>
        <strain evidence="3 4">PALS-1</strain>
    </source>
</reference>
<dbReference type="SUPFAM" id="SSF46955">
    <property type="entry name" value="Putative DNA-binding domain"/>
    <property type="match status" value="1"/>
</dbReference>
<evidence type="ECO:0000259" key="2">
    <source>
        <dbReference type="PROSITE" id="PS50937"/>
    </source>
</evidence>
<comment type="caution">
    <text evidence="3">The sequence shown here is derived from an EMBL/GenBank/DDBJ whole genome shotgun (WGS) entry which is preliminary data.</text>
</comment>
<dbReference type="Proteomes" id="UP000584587">
    <property type="component" value="Unassembled WGS sequence"/>
</dbReference>
<dbReference type="GO" id="GO:0003700">
    <property type="term" value="F:DNA-binding transcription factor activity"/>
    <property type="evidence" value="ECO:0007669"/>
    <property type="project" value="InterPro"/>
</dbReference>
<keyword evidence="1" id="KW-0238">DNA-binding</keyword>
<accession>A0A846U1W9</accession>
<dbReference type="CDD" id="cd01109">
    <property type="entry name" value="HTH_YyaN"/>
    <property type="match status" value="1"/>
</dbReference>
<dbReference type="InterPro" id="IPR009061">
    <property type="entry name" value="DNA-bd_dom_put_sf"/>
</dbReference>
<dbReference type="GO" id="GO:0003677">
    <property type="term" value="F:DNA binding"/>
    <property type="evidence" value="ECO:0007669"/>
    <property type="project" value="UniProtKB-KW"/>
</dbReference>
<dbReference type="InterPro" id="IPR047057">
    <property type="entry name" value="MerR_fam"/>
</dbReference>